<accession>A0AA96RJK4</accession>
<dbReference type="SUPFAM" id="SSF51735">
    <property type="entry name" value="NAD(P)-binding Rossmann-fold domains"/>
    <property type="match status" value="1"/>
</dbReference>
<dbReference type="KEGG" id="proo:MJB10_22730"/>
<dbReference type="RefSeq" id="WP_314798819.1">
    <property type="nucleotide sequence ID" value="NZ_CP130319.1"/>
</dbReference>
<dbReference type="InterPro" id="IPR036291">
    <property type="entry name" value="NAD(P)-bd_dom_sf"/>
</dbReference>
<reference evidence="1" key="1">
    <citation type="submission" date="2022-02" db="EMBL/GenBank/DDBJ databases">
        <title>Paenibacillus sp. MBLB1832 Whole Genome Shotgun Sequencing.</title>
        <authorList>
            <person name="Hwang C.Y."/>
            <person name="Cho E.-S."/>
            <person name="Seo M.-J."/>
        </authorList>
    </citation>
    <scope>NUCLEOTIDE SEQUENCE</scope>
    <source>
        <strain evidence="1">MBLB1832</strain>
    </source>
</reference>
<dbReference type="Proteomes" id="UP001304650">
    <property type="component" value="Chromosome"/>
</dbReference>
<evidence type="ECO:0000313" key="1">
    <source>
        <dbReference type="EMBL" id="WNR43880.1"/>
    </source>
</evidence>
<proteinExistence type="predicted"/>
<keyword evidence="2" id="KW-1185">Reference proteome</keyword>
<evidence type="ECO:0000313" key="2">
    <source>
        <dbReference type="Proteomes" id="UP001304650"/>
    </source>
</evidence>
<organism evidence="1 2">
    <name type="scientific">Paenibacillus roseopurpureus</name>
    <dbReference type="NCBI Taxonomy" id="2918901"/>
    <lineage>
        <taxon>Bacteria</taxon>
        <taxon>Bacillati</taxon>
        <taxon>Bacillota</taxon>
        <taxon>Bacilli</taxon>
        <taxon>Bacillales</taxon>
        <taxon>Paenibacillaceae</taxon>
        <taxon>Paenibacillus</taxon>
    </lineage>
</organism>
<protein>
    <submittedName>
        <fullName evidence="1">Uncharacterized protein</fullName>
    </submittedName>
</protein>
<dbReference type="AlphaFoldDB" id="A0AA96RJK4"/>
<sequence>MKQHGVTNGYSKAIWNGVTTIELSKAIDAAIRQELSGLYHLTPKGKINKFDLLCLFQKEFKKKDLEIVLYENFGVDKTLINTRTDFNYVIPTYPEMIKEMASWVNKYKWLYYYE</sequence>
<dbReference type="EMBL" id="CP130319">
    <property type="protein sequence ID" value="WNR43880.1"/>
    <property type="molecule type" value="Genomic_DNA"/>
</dbReference>
<gene>
    <name evidence="1" type="ORF">MJB10_22730</name>
</gene>
<name>A0AA96RJK4_9BACL</name>